<feature type="region of interest" description="Disordered" evidence="1">
    <location>
        <begin position="21"/>
        <end position="43"/>
    </location>
</feature>
<proteinExistence type="predicted"/>
<gene>
    <name evidence="2" type="ORF">BS50DRAFT_149634</name>
</gene>
<dbReference type="AlphaFoldDB" id="A0A2T2N7E9"/>
<dbReference type="Proteomes" id="UP000240883">
    <property type="component" value="Unassembled WGS sequence"/>
</dbReference>
<evidence type="ECO:0000313" key="3">
    <source>
        <dbReference type="Proteomes" id="UP000240883"/>
    </source>
</evidence>
<keyword evidence="3" id="KW-1185">Reference proteome</keyword>
<protein>
    <submittedName>
        <fullName evidence="2">Uncharacterized protein</fullName>
    </submittedName>
</protein>
<accession>A0A2T2N7E9</accession>
<sequence>MSNPMQSKPAYCIFLVPAQEEPRSQGPKRAFEKKNAANDSPVPRSAACFRCRGTGVVLWGPCMLRPWMPRSPIRQMPWSPSNWPATGRGAVMCSREGVRRVCFSRPFH</sequence>
<dbReference type="EMBL" id="KZ678144">
    <property type="protein sequence ID" value="PSN61382.1"/>
    <property type="molecule type" value="Genomic_DNA"/>
</dbReference>
<organism evidence="2 3">
    <name type="scientific">Corynespora cassiicola Philippines</name>
    <dbReference type="NCBI Taxonomy" id="1448308"/>
    <lineage>
        <taxon>Eukaryota</taxon>
        <taxon>Fungi</taxon>
        <taxon>Dikarya</taxon>
        <taxon>Ascomycota</taxon>
        <taxon>Pezizomycotina</taxon>
        <taxon>Dothideomycetes</taxon>
        <taxon>Pleosporomycetidae</taxon>
        <taxon>Pleosporales</taxon>
        <taxon>Corynesporascaceae</taxon>
        <taxon>Corynespora</taxon>
    </lineage>
</organism>
<name>A0A2T2N7E9_CORCC</name>
<evidence type="ECO:0000313" key="2">
    <source>
        <dbReference type="EMBL" id="PSN61382.1"/>
    </source>
</evidence>
<reference evidence="2 3" key="1">
    <citation type="journal article" date="2018" name="Front. Microbiol.">
        <title>Genome-Wide Analysis of Corynespora cassiicola Leaf Fall Disease Putative Effectors.</title>
        <authorList>
            <person name="Lopez D."/>
            <person name="Ribeiro S."/>
            <person name="Label P."/>
            <person name="Fumanal B."/>
            <person name="Venisse J.S."/>
            <person name="Kohler A."/>
            <person name="de Oliveira R.R."/>
            <person name="Labutti K."/>
            <person name="Lipzen A."/>
            <person name="Lail K."/>
            <person name="Bauer D."/>
            <person name="Ohm R.A."/>
            <person name="Barry K.W."/>
            <person name="Spatafora J."/>
            <person name="Grigoriev I.V."/>
            <person name="Martin F.M."/>
            <person name="Pujade-Renaud V."/>
        </authorList>
    </citation>
    <scope>NUCLEOTIDE SEQUENCE [LARGE SCALE GENOMIC DNA]</scope>
    <source>
        <strain evidence="2 3">Philippines</strain>
    </source>
</reference>
<evidence type="ECO:0000256" key="1">
    <source>
        <dbReference type="SAM" id="MobiDB-lite"/>
    </source>
</evidence>